<dbReference type="SUPFAM" id="SSF53146">
    <property type="entry name" value="Nitrogenase accessory factor-like"/>
    <property type="match status" value="1"/>
</dbReference>
<accession>A0A348ALT6</accession>
<evidence type="ECO:0000256" key="1">
    <source>
        <dbReference type="ARBA" id="ARBA00001966"/>
    </source>
</evidence>
<evidence type="ECO:0000256" key="10">
    <source>
        <dbReference type="ARBA" id="ARBA00023014"/>
    </source>
</evidence>
<evidence type="ECO:0000256" key="6">
    <source>
        <dbReference type="ARBA" id="ARBA00022485"/>
    </source>
</evidence>
<dbReference type="InterPro" id="IPR013785">
    <property type="entry name" value="Aldolase_TIM"/>
</dbReference>
<dbReference type="GO" id="GO:0046872">
    <property type="term" value="F:metal ion binding"/>
    <property type="evidence" value="ECO:0007669"/>
    <property type="project" value="UniProtKB-KW"/>
</dbReference>
<dbReference type="OrthoDB" id="9764725at2"/>
<dbReference type="SFLD" id="SFLDG01068">
    <property type="entry name" value="FeMo_cofactor_biosynthesis_pro"/>
    <property type="match status" value="1"/>
</dbReference>
<dbReference type="GO" id="GO:0051539">
    <property type="term" value="F:4 iron, 4 sulfur cluster binding"/>
    <property type="evidence" value="ECO:0007669"/>
    <property type="project" value="UniProtKB-KW"/>
</dbReference>
<comment type="function">
    <text evidence="2">Involved in the biosynthesis of the iron-molybdenum cofactor (FeMo-co or M-cluster) found in the dinitrogenase enzyme of the nitrogenase complex in nitrogen-fixing microorganisms. NifB catalyzes the crucial step of radical SAM-dependent carbide insertion that occurs concomitant with the insertion of a 9th sulfur and the rearrangement/coupling of two [4Fe-4S] clusters into a [8Fe-9S-C] cluster, the precursor to the M-cluster.</text>
</comment>
<comment type="similarity">
    <text evidence="4">Belongs to the radical SAM superfamily. NifB family.</text>
</comment>
<evidence type="ECO:0000256" key="4">
    <source>
        <dbReference type="ARBA" id="ARBA00006804"/>
    </source>
</evidence>
<dbReference type="GO" id="GO:0016829">
    <property type="term" value="F:lyase activity"/>
    <property type="evidence" value="ECO:0007669"/>
    <property type="project" value="UniProtKB-KW"/>
</dbReference>
<evidence type="ECO:0000259" key="15">
    <source>
        <dbReference type="PROSITE" id="PS51918"/>
    </source>
</evidence>
<proteinExistence type="inferred from homology"/>
<evidence type="ECO:0000256" key="9">
    <source>
        <dbReference type="ARBA" id="ARBA00023004"/>
    </source>
</evidence>
<dbReference type="NCBIfam" id="TIGR01290">
    <property type="entry name" value="nifB"/>
    <property type="match status" value="1"/>
</dbReference>
<dbReference type="Gene3D" id="3.30.420.130">
    <property type="entry name" value="Dinitrogenase iron-molybdenum cofactor biosynthesis domain"/>
    <property type="match status" value="1"/>
</dbReference>
<dbReference type="CDD" id="cd01335">
    <property type="entry name" value="Radical_SAM"/>
    <property type="match status" value="1"/>
</dbReference>
<keyword evidence="7" id="KW-0949">S-adenosyl-L-methionine</keyword>
<dbReference type="InterPro" id="IPR006638">
    <property type="entry name" value="Elp3/MiaA/NifB-like_rSAM"/>
</dbReference>
<keyword evidence="12" id="KW-0456">Lyase</keyword>
<evidence type="ECO:0000256" key="8">
    <source>
        <dbReference type="ARBA" id="ARBA00022723"/>
    </source>
</evidence>
<dbReference type="SUPFAM" id="SSF102114">
    <property type="entry name" value="Radical SAM enzymes"/>
    <property type="match status" value="1"/>
</dbReference>
<dbReference type="PANTHER" id="PTHR43787">
    <property type="entry name" value="FEMO COFACTOR BIOSYNTHESIS PROTEIN NIFB-RELATED"/>
    <property type="match status" value="1"/>
</dbReference>
<dbReference type="KEGG" id="mana:MAMMFC1_02719"/>
<organism evidence="16 17">
    <name type="scientific">Methylomusa anaerophila</name>
    <dbReference type="NCBI Taxonomy" id="1930071"/>
    <lineage>
        <taxon>Bacteria</taxon>
        <taxon>Bacillati</taxon>
        <taxon>Bacillota</taxon>
        <taxon>Negativicutes</taxon>
        <taxon>Selenomonadales</taxon>
        <taxon>Sporomusaceae</taxon>
        <taxon>Methylomusa</taxon>
    </lineage>
</organism>
<reference evidence="16 17" key="1">
    <citation type="journal article" date="2018" name="Int. J. Syst. Evol. Microbiol.">
        <title>Methylomusa anaerophila gen. nov., sp. nov., an anaerobic methanol-utilizing bacterium isolated from a microbial fuel cell.</title>
        <authorList>
            <person name="Amano N."/>
            <person name="Yamamuro A."/>
            <person name="Miyahara M."/>
            <person name="Kouzuma A."/>
            <person name="Abe T."/>
            <person name="Watanabe K."/>
        </authorList>
    </citation>
    <scope>NUCLEOTIDE SEQUENCE [LARGE SCALE GENOMIC DNA]</scope>
    <source>
        <strain evidence="16 17">MMFC1</strain>
    </source>
</reference>
<evidence type="ECO:0000256" key="5">
    <source>
        <dbReference type="ARBA" id="ARBA00021702"/>
    </source>
</evidence>
<evidence type="ECO:0000313" key="17">
    <source>
        <dbReference type="Proteomes" id="UP000276437"/>
    </source>
</evidence>
<feature type="domain" description="Radical SAM core" evidence="15">
    <location>
        <begin position="31"/>
        <end position="273"/>
    </location>
</feature>
<sequence length="421" mass="46218">MNCSAHQSSNKLTQETLAKMKKHPCYSADAQHQHARMHLPVAPRCNIGCNYCNRKYDCLHESRPGVTSEVLTPAAARQKYLIVKEKIENLSVVGIAGPGDALADWANTQKTIQEIQACDPEVIFCLSTNGLLLPEYAAEIVALGLKHVTVTLNTLEPETGARIYKYVNYRGKRYEGAEGAAILLKNQLAGIAYLAGQGVAVKVNIVMIPDINDREIPAIVKKAKELGAFITNIMPLIPAPGSAFQDYPQTSMTDINNMRKACQADLQQMTHCRQCRADAIGFLGDDRSLEFRGCSKLPAEPVTIAGKTEKTYKIAVATKHGRLVDQHFGHAAELSIYQGDGDKFQLLEKRQVAQYCTGGEECDPQESVKEKTISAIKDCDAVISLRIGYAAKQNLAQNNIVSVEYYDTVENGLKYAVQALK</sequence>
<dbReference type="SFLD" id="SFLDF00281">
    <property type="entry name" value="FeMo_cofactor_biosynthesis_pro"/>
    <property type="match status" value="1"/>
</dbReference>
<dbReference type="Pfam" id="PF02579">
    <property type="entry name" value="Nitro_FeMo-Co"/>
    <property type="match status" value="1"/>
</dbReference>
<dbReference type="SMART" id="SM00729">
    <property type="entry name" value="Elp3"/>
    <property type="match status" value="1"/>
</dbReference>
<dbReference type="Pfam" id="PF04055">
    <property type="entry name" value="Radical_SAM"/>
    <property type="match status" value="1"/>
</dbReference>
<dbReference type="Proteomes" id="UP000276437">
    <property type="component" value="Chromosome"/>
</dbReference>
<dbReference type="RefSeq" id="WP_126308980.1">
    <property type="nucleotide sequence ID" value="NZ_DAINIT010000003.1"/>
</dbReference>
<dbReference type="InterPro" id="IPR058240">
    <property type="entry name" value="rSAM_sf"/>
</dbReference>
<keyword evidence="10" id="KW-0411">Iron-sulfur</keyword>
<dbReference type="InterPro" id="IPR036105">
    <property type="entry name" value="DiNase_FeMo-co_biosyn_sf"/>
</dbReference>
<dbReference type="EMBL" id="AP018449">
    <property type="protein sequence ID" value="BBB92034.1"/>
    <property type="molecule type" value="Genomic_DNA"/>
</dbReference>
<keyword evidence="6" id="KW-0004">4Fe-4S</keyword>
<dbReference type="InterPro" id="IPR005980">
    <property type="entry name" value="Nase_CF_NifB"/>
</dbReference>
<evidence type="ECO:0000256" key="13">
    <source>
        <dbReference type="ARBA" id="ARBA00030926"/>
    </source>
</evidence>
<comment type="cofactor">
    <cofactor evidence="1">
        <name>[4Fe-4S] cluster</name>
        <dbReference type="ChEBI" id="CHEBI:49883"/>
    </cofactor>
</comment>
<dbReference type="UniPathway" id="UPA00782"/>
<evidence type="ECO:0000256" key="3">
    <source>
        <dbReference type="ARBA" id="ARBA00005155"/>
    </source>
</evidence>
<dbReference type="Gene3D" id="3.20.20.70">
    <property type="entry name" value="Aldolase class I"/>
    <property type="match status" value="1"/>
</dbReference>
<keyword evidence="8" id="KW-0479">Metal-binding</keyword>
<evidence type="ECO:0000256" key="11">
    <source>
        <dbReference type="ARBA" id="ARBA00023231"/>
    </source>
</evidence>
<dbReference type="AlphaFoldDB" id="A0A348ALT6"/>
<evidence type="ECO:0000256" key="12">
    <source>
        <dbReference type="ARBA" id="ARBA00023239"/>
    </source>
</evidence>
<keyword evidence="17" id="KW-1185">Reference proteome</keyword>
<evidence type="ECO:0000256" key="14">
    <source>
        <dbReference type="ARBA" id="ARBA00032102"/>
    </source>
</evidence>
<dbReference type="InterPro" id="IPR007197">
    <property type="entry name" value="rSAM"/>
</dbReference>
<dbReference type="InterPro" id="IPR003731">
    <property type="entry name" value="Di-Nase_FeMo-co_biosynth"/>
</dbReference>
<protein>
    <recommendedName>
        <fullName evidence="5">FeMo cofactor biosynthesis protein NifB</fullName>
    </recommendedName>
    <alternativeName>
        <fullName evidence="14">Nitrogenase cofactor maturase NifB</fullName>
    </alternativeName>
    <alternativeName>
        <fullName evidence="13">Radical SAM assemblase NifB</fullName>
    </alternativeName>
</protein>
<dbReference type="SFLD" id="SFLDS00029">
    <property type="entry name" value="Radical_SAM"/>
    <property type="match status" value="1"/>
</dbReference>
<keyword evidence="11" id="KW-0535">Nitrogen fixation</keyword>
<name>A0A348ALT6_9FIRM</name>
<dbReference type="PROSITE" id="PS51918">
    <property type="entry name" value="RADICAL_SAM"/>
    <property type="match status" value="1"/>
</dbReference>
<evidence type="ECO:0000256" key="2">
    <source>
        <dbReference type="ARBA" id="ARBA00003522"/>
    </source>
</evidence>
<gene>
    <name evidence="16" type="primary">nifB_5</name>
    <name evidence="16" type="ORF">MAMMFC1_02719</name>
</gene>
<comment type="pathway">
    <text evidence="3">Cofactor biosynthesis; Fe-Mo cofactor biosynthesis.</text>
</comment>
<dbReference type="SFLD" id="SFLDG01067">
    <property type="entry name" value="SPASM/twitch_domain_containing"/>
    <property type="match status" value="1"/>
</dbReference>
<evidence type="ECO:0000313" key="16">
    <source>
        <dbReference type="EMBL" id="BBB92034.1"/>
    </source>
</evidence>
<evidence type="ECO:0000256" key="7">
    <source>
        <dbReference type="ARBA" id="ARBA00022691"/>
    </source>
</evidence>
<keyword evidence="9" id="KW-0408">Iron</keyword>
<dbReference type="PANTHER" id="PTHR43787:SF13">
    <property type="entry name" value="FEMO COFACTOR BIOSYNTHESIS PROTEIN NIFB"/>
    <property type="match status" value="1"/>
</dbReference>